<dbReference type="AlphaFoldDB" id="A0A914B5P1"/>
<proteinExistence type="inferred from homology"/>
<dbReference type="PANTHER" id="PTHR12818">
    <property type="entry name" value="TRNA (ADENINE(37)-N6)-METHYLTRANSFERASE"/>
    <property type="match status" value="1"/>
</dbReference>
<dbReference type="FunFam" id="3.30.2310.10:FF:000002">
    <property type="entry name" value="tRNA methyltransferase O"/>
    <property type="match status" value="1"/>
</dbReference>
<dbReference type="EnsemblMetazoa" id="XM_038215480.1">
    <property type="protein sequence ID" value="XP_038071408.1"/>
    <property type="gene ID" value="LOC119740238"/>
</dbReference>
<dbReference type="PANTHER" id="PTHR12818:SF0">
    <property type="entry name" value="TRNA (ADENINE(37)-N6)-METHYLTRANSFERASE"/>
    <property type="match status" value="1"/>
</dbReference>
<evidence type="ECO:0000256" key="2">
    <source>
        <dbReference type="ARBA" id="ARBA00033753"/>
    </source>
</evidence>
<dbReference type="NCBIfam" id="TIGR00104">
    <property type="entry name" value="tRNA_TsaA"/>
    <property type="match status" value="1"/>
</dbReference>
<reference evidence="5" key="1">
    <citation type="submission" date="2022-11" db="UniProtKB">
        <authorList>
            <consortium name="EnsemblMetazoa"/>
        </authorList>
    </citation>
    <scope>IDENTIFICATION</scope>
</reference>
<feature type="domain" description="TsaA-like" evidence="4">
    <location>
        <begin position="68"/>
        <end position="207"/>
    </location>
</feature>
<dbReference type="InterPro" id="IPR040372">
    <property type="entry name" value="YaeB-like"/>
</dbReference>
<evidence type="ECO:0000259" key="4">
    <source>
        <dbReference type="PROSITE" id="PS51668"/>
    </source>
</evidence>
<comment type="similarity">
    <text evidence="2">Belongs to the tRNA methyltransferase O family.</text>
</comment>
<protein>
    <recommendedName>
        <fullName evidence="4">TsaA-like domain-containing protein</fullName>
    </recommendedName>
</protein>
<dbReference type="OrthoDB" id="4882at2759"/>
<dbReference type="PROSITE" id="PS51668">
    <property type="entry name" value="TSAA_2"/>
    <property type="match status" value="1"/>
</dbReference>
<dbReference type="Pfam" id="PF01980">
    <property type="entry name" value="TrmO_N"/>
    <property type="match status" value="1"/>
</dbReference>
<dbReference type="Gene3D" id="2.40.30.70">
    <property type="entry name" value="YaeB-like"/>
    <property type="match status" value="1"/>
</dbReference>
<keyword evidence="1" id="KW-0949">S-adenosyl-L-methionine</keyword>
<feature type="compositionally biased region" description="Polar residues" evidence="3">
    <location>
        <begin position="273"/>
        <end position="289"/>
    </location>
</feature>
<dbReference type="PROSITE" id="PS01318">
    <property type="entry name" value="TSAA_1"/>
    <property type="match status" value="1"/>
</dbReference>
<dbReference type="GeneID" id="119740238"/>
<evidence type="ECO:0000256" key="3">
    <source>
        <dbReference type="SAM" id="MobiDB-lite"/>
    </source>
</evidence>
<dbReference type="InterPro" id="IPR023370">
    <property type="entry name" value="TrmO-like_N"/>
</dbReference>
<feature type="region of interest" description="Disordered" evidence="3">
    <location>
        <begin position="36"/>
        <end position="55"/>
    </location>
</feature>
<dbReference type="SUPFAM" id="SSF118196">
    <property type="entry name" value="YaeB-like"/>
    <property type="match status" value="1"/>
</dbReference>
<sequence>MAAPMCMSGFRVRRFLSTSTKIFQQRNVVPYCNMESRESPVPSRQGHASLADCKSEETSATNDQDILGSPIGFIQSCFKSKNGTPRQPSVCAFSRAKLTVLKEVFPNPEHSIQGLGQFSHVWILFIFHKNGDRKFTKAKVKPPRLDGAKVGVFASRSPHRPNPIGLTLAKLDRIQGSTLHLSGVDIIDGTPVLDIKPYVPSYDNPDCIQHGRSSFINSGCVPDNSEATPKDELLRDSQGDTKEAVSTEGREVAGQNLSVCSQGSTKNRKRVVPNTQDRLNESAGSSVTSDGKAHRQISASANTGGERDNEYSQGSEVGVADWIHCPPIRTLDVRFTAHAEAELGKFKKESSDPNFQLEFLLDQQEAKQAICKILEADPRSTYRRNNCQDRLYFFTVDTLHVTCWFGSDFVEVVRVQPVSSADIP</sequence>
<organism evidence="5 6">
    <name type="scientific">Patiria miniata</name>
    <name type="common">Bat star</name>
    <name type="synonym">Asterina miniata</name>
    <dbReference type="NCBI Taxonomy" id="46514"/>
    <lineage>
        <taxon>Eukaryota</taxon>
        <taxon>Metazoa</taxon>
        <taxon>Echinodermata</taxon>
        <taxon>Eleutherozoa</taxon>
        <taxon>Asterozoa</taxon>
        <taxon>Asteroidea</taxon>
        <taxon>Valvatacea</taxon>
        <taxon>Valvatida</taxon>
        <taxon>Asterinidae</taxon>
        <taxon>Patiria</taxon>
    </lineage>
</organism>
<dbReference type="CDD" id="cd09281">
    <property type="entry name" value="UPF0066"/>
    <property type="match status" value="1"/>
</dbReference>
<keyword evidence="6" id="KW-1185">Reference proteome</keyword>
<dbReference type="RefSeq" id="XP_038071408.1">
    <property type="nucleotide sequence ID" value="XM_038215480.1"/>
</dbReference>
<dbReference type="InterPro" id="IPR036413">
    <property type="entry name" value="YaeB-like_sf"/>
</dbReference>
<dbReference type="Gene3D" id="3.30.2310.10">
    <property type="entry name" value="YaeB-like"/>
    <property type="match status" value="1"/>
</dbReference>
<feature type="region of interest" description="Disordered" evidence="3">
    <location>
        <begin position="219"/>
        <end position="313"/>
    </location>
</feature>
<feature type="compositionally biased region" description="Polar residues" evidence="3">
    <location>
        <begin position="255"/>
        <end position="265"/>
    </location>
</feature>
<evidence type="ECO:0000313" key="6">
    <source>
        <dbReference type="Proteomes" id="UP000887568"/>
    </source>
</evidence>
<dbReference type="InterPro" id="IPR023368">
    <property type="entry name" value="UPF0066_cons_site"/>
</dbReference>
<evidence type="ECO:0000313" key="5">
    <source>
        <dbReference type="EnsemblMetazoa" id="XP_038071408.1"/>
    </source>
</evidence>
<accession>A0A914B5P1</accession>
<evidence type="ECO:0000256" key="1">
    <source>
        <dbReference type="ARBA" id="ARBA00022691"/>
    </source>
</evidence>
<name>A0A914B5P1_PATMI</name>
<dbReference type="Proteomes" id="UP000887568">
    <property type="component" value="Unplaced"/>
</dbReference>
<feature type="compositionally biased region" description="Basic and acidic residues" evidence="3">
    <location>
        <begin position="228"/>
        <end position="251"/>
    </location>
</feature>
<dbReference type="InterPro" id="IPR036414">
    <property type="entry name" value="YaeB_N_sf"/>
</dbReference>
<dbReference type="CTD" id="51531"/>
<dbReference type="OMA" id="IDMIQGT"/>